<dbReference type="Gene3D" id="1.10.8.60">
    <property type="match status" value="1"/>
</dbReference>
<dbReference type="Gene3D" id="1.10.10.60">
    <property type="entry name" value="Homeodomain-like"/>
    <property type="match status" value="1"/>
</dbReference>
<keyword evidence="6" id="KW-0804">Transcription</keyword>
<organism evidence="10 11">
    <name type="scientific">Syntrophus gentianae</name>
    <dbReference type="NCBI Taxonomy" id="43775"/>
    <lineage>
        <taxon>Bacteria</taxon>
        <taxon>Pseudomonadati</taxon>
        <taxon>Thermodesulfobacteriota</taxon>
        <taxon>Syntrophia</taxon>
        <taxon>Syntrophales</taxon>
        <taxon>Syntrophaceae</taxon>
        <taxon>Syntrophus</taxon>
    </lineage>
</organism>
<dbReference type="InterPro" id="IPR000014">
    <property type="entry name" value="PAS"/>
</dbReference>
<dbReference type="STRING" id="43775.SAMN04489760_10550"/>
<dbReference type="Pfam" id="PF25601">
    <property type="entry name" value="AAA_lid_14"/>
    <property type="match status" value="1"/>
</dbReference>
<dbReference type="PANTHER" id="PTHR32071">
    <property type="entry name" value="TRANSCRIPTIONAL REGULATORY PROTEIN"/>
    <property type="match status" value="1"/>
</dbReference>
<dbReference type="Gene3D" id="2.10.70.100">
    <property type="match status" value="1"/>
</dbReference>
<dbReference type="InterPro" id="IPR002078">
    <property type="entry name" value="Sigma_54_int"/>
</dbReference>
<evidence type="ECO:0000256" key="6">
    <source>
        <dbReference type="ARBA" id="ARBA00023163"/>
    </source>
</evidence>
<dbReference type="InterPro" id="IPR000700">
    <property type="entry name" value="PAS-assoc_C"/>
</dbReference>
<keyword evidence="4" id="KW-0238">DNA-binding</keyword>
<dbReference type="PROSITE" id="PS00676">
    <property type="entry name" value="SIGMA54_INTERACT_2"/>
    <property type="match status" value="1"/>
</dbReference>
<reference evidence="10 11" key="1">
    <citation type="submission" date="2016-10" db="EMBL/GenBank/DDBJ databases">
        <authorList>
            <person name="de Groot N.N."/>
        </authorList>
    </citation>
    <scope>NUCLEOTIDE SEQUENCE [LARGE SCALE GENOMIC DNA]</scope>
    <source>
        <strain evidence="10 11">DSM 8423</strain>
    </source>
</reference>
<keyword evidence="5" id="KW-0010">Activator</keyword>
<name>A0A1H7VYL7_9BACT</name>
<dbReference type="InterPro" id="IPR001610">
    <property type="entry name" value="PAC"/>
</dbReference>
<dbReference type="SUPFAM" id="SSF46689">
    <property type="entry name" value="Homeodomain-like"/>
    <property type="match status" value="1"/>
</dbReference>
<keyword evidence="1" id="KW-0547">Nucleotide-binding</keyword>
<dbReference type="InterPro" id="IPR002197">
    <property type="entry name" value="HTH_Fis"/>
</dbReference>
<dbReference type="SMART" id="SM00086">
    <property type="entry name" value="PAC"/>
    <property type="match status" value="1"/>
</dbReference>
<keyword evidence="2" id="KW-0067">ATP-binding</keyword>
<evidence type="ECO:0000256" key="1">
    <source>
        <dbReference type="ARBA" id="ARBA00022741"/>
    </source>
</evidence>
<dbReference type="SUPFAM" id="SSF55781">
    <property type="entry name" value="GAF domain-like"/>
    <property type="match status" value="1"/>
</dbReference>
<dbReference type="SUPFAM" id="SSF55785">
    <property type="entry name" value="PYP-like sensor domain (PAS domain)"/>
    <property type="match status" value="1"/>
</dbReference>
<dbReference type="InterPro" id="IPR029016">
    <property type="entry name" value="GAF-like_dom_sf"/>
</dbReference>
<dbReference type="Proteomes" id="UP000198744">
    <property type="component" value="Unassembled WGS sequence"/>
</dbReference>
<dbReference type="AlphaFoldDB" id="A0A1H7VYL7"/>
<dbReference type="SMART" id="SM00091">
    <property type="entry name" value="PAS"/>
    <property type="match status" value="1"/>
</dbReference>
<dbReference type="InterPro" id="IPR027417">
    <property type="entry name" value="P-loop_NTPase"/>
</dbReference>
<dbReference type="InterPro" id="IPR025662">
    <property type="entry name" value="Sigma_54_int_dom_ATP-bd_1"/>
</dbReference>
<evidence type="ECO:0000259" key="8">
    <source>
        <dbReference type="PROSITE" id="PS50112"/>
    </source>
</evidence>
<dbReference type="CDD" id="cd00130">
    <property type="entry name" value="PAS"/>
    <property type="match status" value="1"/>
</dbReference>
<dbReference type="Gene3D" id="3.30.450.20">
    <property type="entry name" value="PAS domain"/>
    <property type="match status" value="1"/>
</dbReference>
<dbReference type="SUPFAM" id="SSF52540">
    <property type="entry name" value="P-loop containing nucleoside triphosphate hydrolases"/>
    <property type="match status" value="1"/>
</dbReference>
<dbReference type="PROSITE" id="PS50045">
    <property type="entry name" value="SIGMA54_INTERACT_4"/>
    <property type="match status" value="1"/>
</dbReference>
<evidence type="ECO:0000259" key="9">
    <source>
        <dbReference type="PROSITE" id="PS50113"/>
    </source>
</evidence>
<accession>A0A1H7VYL7</accession>
<dbReference type="NCBIfam" id="TIGR00229">
    <property type="entry name" value="sensory_box"/>
    <property type="match status" value="1"/>
</dbReference>
<dbReference type="PROSITE" id="PS50113">
    <property type="entry name" value="PAC"/>
    <property type="match status" value="1"/>
</dbReference>
<dbReference type="Pfam" id="PF02954">
    <property type="entry name" value="HTH_8"/>
    <property type="match status" value="1"/>
</dbReference>
<evidence type="ECO:0000256" key="2">
    <source>
        <dbReference type="ARBA" id="ARBA00022840"/>
    </source>
</evidence>
<keyword evidence="3" id="KW-0805">Transcription regulation</keyword>
<feature type="domain" description="Sigma-54 factor interaction" evidence="7">
    <location>
        <begin position="363"/>
        <end position="592"/>
    </location>
</feature>
<dbReference type="PANTHER" id="PTHR32071:SF117">
    <property type="entry name" value="PTS-DEPENDENT DIHYDROXYACETONE KINASE OPERON REGULATORY PROTEIN-RELATED"/>
    <property type="match status" value="1"/>
</dbReference>
<dbReference type="InterPro" id="IPR003593">
    <property type="entry name" value="AAA+_ATPase"/>
</dbReference>
<evidence type="ECO:0000313" key="10">
    <source>
        <dbReference type="EMBL" id="SEM14346.1"/>
    </source>
</evidence>
<sequence length="668" mass="76233">MRKLTEASERLNTEIKRRKEAQRSPRERLLFEELLSAISARFISLPANRVDEEIHNAMTEVLGFFKVDRFALLQTLPDKKSWMITHSVAGAGVPSVPIASELPISINPWAYEKLVLKKEVLSIEKMEDIPSEANVDKETWMKWGIRSNLNIPIMIGGPVDHILAINSVKQERLWPEELVPRLRLLGEIFVNAIERSKAQKALQESEERLSLATSAAEAGLWMLDIDTGILWATPILRELFGFHPDEVLSYERFQEAIHPDDLDGVKERVHQSIETKSFLIAEYRIRKPDGNLRWIVTRGRPENGTLGHPLRLMGVSMDITGLKEMESQLREQLVEINKLKLQLENENVYLREERKMEQGFGKMIGSSSTLQYVLFRAHQVAPTDATVLILGETGVGKGMVANAIHEMSARRDKPMVTVNCAALPANLIESELFGREKGAFTGAHARQIGRFEVANGGTIFLDEIGELPLELQAKLLRVLQDGEFERLGSPRTVKVDVRVIASTSRDLKEEMCNRRFREDLYYRLNTFPVTLPPLRMRIEDIPELARYFIDKYGRKMGKRFDTISKEAIDRLSEYSWPGNVRELEHIIERAVITSSEQDFQLTEPLEHGSVEREEGVLKEFNAMAREHIQQVLKETRWKIEGKAGAAAFLGLHPSTLRFRIKKLGLKRP</sequence>
<feature type="domain" description="PAC" evidence="9">
    <location>
        <begin position="279"/>
        <end position="331"/>
    </location>
</feature>
<dbReference type="EMBL" id="FOBS01000005">
    <property type="protein sequence ID" value="SEM14346.1"/>
    <property type="molecule type" value="Genomic_DNA"/>
</dbReference>
<evidence type="ECO:0000256" key="5">
    <source>
        <dbReference type="ARBA" id="ARBA00023159"/>
    </source>
</evidence>
<dbReference type="InterPro" id="IPR035965">
    <property type="entry name" value="PAS-like_dom_sf"/>
</dbReference>
<dbReference type="PROSITE" id="PS00675">
    <property type="entry name" value="SIGMA54_INTERACT_1"/>
    <property type="match status" value="1"/>
</dbReference>
<dbReference type="GO" id="GO:0003677">
    <property type="term" value="F:DNA binding"/>
    <property type="evidence" value="ECO:0007669"/>
    <property type="project" value="UniProtKB-KW"/>
</dbReference>
<proteinExistence type="predicted"/>
<dbReference type="InterPro" id="IPR058031">
    <property type="entry name" value="AAA_lid_NorR"/>
</dbReference>
<dbReference type="FunFam" id="3.40.50.300:FF:000006">
    <property type="entry name" value="DNA-binding transcriptional regulator NtrC"/>
    <property type="match status" value="1"/>
</dbReference>
<gene>
    <name evidence="10" type="ORF">SAMN04489760_10550</name>
</gene>
<dbReference type="GO" id="GO:0006355">
    <property type="term" value="P:regulation of DNA-templated transcription"/>
    <property type="evidence" value="ECO:0007669"/>
    <property type="project" value="InterPro"/>
</dbReference>
<dbReference type="InterPro" id="IPR013655">
    <property type="entry name" value="PAS_fold_3"/>
</dbReference>
<evidence type="ECO:0000256" key="4">
    <source>
        <dbReference type="ARBA" id="ARBA00023125"/>
    </source>
</evidence>
<evidence type="ECO:0000259" key="7">
    <source>
        <dbReference type="PROSITE" id="PS50045"/>
    </source>
</evidence>
<dbReference type="PROSITE" id="PS50112">
    <property type="entry name" value="PAS"/>
    <property type="match status" value="1"/>
</dbReference>
<dbReference type="Pfam" id="PF08447">
    <property type="entry name" value="PAS_3"/>
    <property type="match status" value="1"/>
</dbReference>
<dbReference type="Pfam" id="PF00158">
    <property type="entry name" value="Sigma54_activat"/>
    <property type="match status" value="1"/>
</dbReference>
<dbReference type="Gene3D" id="3.40.50.300">
    <property type="entry name" value="P-loop containing nucleotide triphosphate hydrolases"/>
    <property type="match status" value="1"/>
</dbReference>
<dbReference type="GO" id="GO:0005524">
    <property type="term" value="F:ATP binding"/>
    <property type="evidence" value="ECO:0007669"/>
    <property type="project" value="UniProtKB-KW"/>
</dbReference>
<dbReference type="SMART" id="SM00382">
    <property type="entry name" value="AAA"/>
    <property type="match status" value="1"/>
</dbReference>
<keyword evidence="11" id="KW-1185">Reference proteome</keyword>
<dbReference type="RefSeq" id="WP_217638875.1">
    <property type="nucleotide sequence ID" value="NZ_FOBS01000005.1"/>
</dbReference>
<dbReference type="InterPro" id="IPR009057">
    <property type="entry name" value="Homeodomain-like_sf"/>
</dbReference>
<dbReference type="CDD" id="cd00009">
    <property type="entry name" value="AAA"/>
    <property type="match status" value="1"/>
</dbReference>
<dbReference type="InterPro" id="IPR025944">
    <property type="entry name" value="Sigma_54_int_dom_CS"/>
</dbReference>
<feature type="domain" description="PAS" evidence="8">
    <location>
        <begin position="205"/>
        <end position="276"/>
    </location>
</feature>
<dbReference type="Gene3D" id="3.30.450.40">
    <property type="match status" value="1"/>
</dbReference>
<evidence type="ECO:0000313" key="11">
    <source>
        <dbReference type="Proteomes" id="UP000198744"/>
    </source>
</evidence>
<protein>
    <submittedName>
        <fullName evidence="10">PAS domain S-box-containing protein</fullName>
    </submittedName>
</protein>
<dbReference type="PROSITE" id="PS00688">
    <property type="entry name" value="SIGMA54_INTERACT_3"/>
    <property type="match status" value="1"/>
</dbReference>
<evidence type="ECO:0000256" key="3">
    <source>
        <dbReference type="ARBA" id="ARBA00023015"/>
    </source>
</evidence>
<dbReference type="InterPro" id="IPR025943">
    <property type="entry name" value="Sigma_54_int_dom_ATP-bd_2"/>
</dbReference>